<dbReference type="EMBL" id="CADIKM010000006">
    <property type="protein sequence ID" value="CAB3784665.1"/>
    <property type="molecule type" value="Genomic_DNA"/>
</dbReference>
<protein>
    <submittedName>
        <fullName evidence="1">Uncharacterized protein</fullName>
    </submittedName>
</protein>
<name>A0A6S7B255_9BURK</name>
<dbReference type="RefSeq" id="WP_175104451.1">
    <property type="nucleotide sequence ID" value="NZ_CADIKM010000006.1"/>
</dbReference>
<dbReference type="Proteomes" id="UP000494115">
    <property type="component" value="Unassembled WGS sequence"/>
</dbReference>
<reference evidence="1 2" key="1">
    <citation type="submission" date="2020-04" db="EMBL/GenBank/DDBJ databases">
        <authorList>
            <person name="De Canck E."/>
        </authorList>
    </citation>
    <scope>NUCLEOTIDE SEQUENCE [LARGE SCALE GENOMIC DNA]</scope>
    <source>
        <strain evidence="1 2">LMG 28138</strain>
    </source>
</reference>
<gene>
    <name evidence="1" type="ORF">LMG28138_01854</name>
</gene>
<keyword evidence="2" id="KW-1185">Reference proteome</keyword>
<organism evidence="1 2">
    <name type="scientific">Pararobbsia alpina</name>
    <dbReference type="NCBI Taxonomy" id="621374"/>
    <lineage>
        <taxon>Bacteria</taxon>
        <taxon>Pseudomonadati</taxon>
        <taxon>Pseudomonadota</taxon>
        <taxon>Betaproteobacteria</taxon>
        <taxon>Burkholderiales</taxon>
        <taxon>Burkholderiaceae</taxon>
        <taxon>Pararobbsia</taxon>
    </lineage>
</organism>
<accession>A0A6S7B255</accession>
<evidence type="ECO:0000313" key="2">
    <source>
        <dbReference type="Proteomes" id="UP000494115"/>
    </source>
</evidence>
<evidence type="ECO:0000313" key="1">
    <source>
        <dbReference type="EMBL" id="CAB3784665.1"/>
    </source>
</evidence>
<dbReference type="AlphaFoldDB" id="A0A6S7B255"/>
<sequence length="174" mass="19001">MSEQDYKAAFKSLCADMGVITALLGLEGYTGVDLVLRAITDLVASRTAAEAESAVLVAEVESWTNGSYHRNYKIKWLRDVPAGTMLYTGPVSVAGKEAVALSDEVRANIESVDVKTALEVYRKESEKNQRWWTNSDPSREAGFVYGFRCALAVVKDRLGIDAQRDASKAEGQSS</sequence>
<proteinExistence type="predicted"/>